<organism evidence="6 7">
    <name type="scientific">Comamonas aquatica</name>
    <dbReference type="NCBI Taxonomy" id="225991"/>
    <lineage>
        <taxon>Bacteria</taxon>
        <taxon>Pseudomonadati</taxon>
        <taxon>Pseudomonadota</taxon>
        <taxon>Betaproteobacteria</taxon>
        <taxon>Burkholderiales</taxon>
        <taxon>Comamonadaceae</taxon>
        <taxon>Comamonas</taxon>
    </lineage>
</organism>
<dbReference type="GO" id="GO:0003700">
    <property type="term" value="F:DNA-binding transcription factor activity"/>
    <property type="evidence" value="ECO:0007669"/>
    <property type="project" value="TreeGrafter"/>
</dbReference>
<name>A0AA35D9A1_9BURK</name>
<protein>
    <submittedName>
        <fullName evidence="6">p-hydroxybenzoate hydroxylase transcriptional activator</fullName>
    </submittedName>
</protein>
<reference evidence="6" key="1">
    <citation type="submission" date="2020-05" db="EMBL/GenBank/DDBJ databases">
        <authorList>
            <person name="Delgado-Blas J."/>
        </authorList>
    </citation>
    <scope>NUCLEOTIDE SEQUENCE</scope>
    <source>
        <strain evidence="6">BB1454</strain>
    </source>
</reference>
<dbReference type="Pfam" id="PF01614">
    <property type="entry name" value="IclR_C"/>
    <property type="match status" value="1"/>
</dbReference>
<dbReference type="GO" id="GO:0045892">
    <property type="term" value="P:negative regulation of DNA-templated transcription"/>
    <property type="evidence" value="ECO:0007669"/>
    <property type="project" value="TreeGrafter"/>
</dbReference>
<dbReference type="SUPFAM" id="SSF55781">
    <property type="entry name" value="GAF domain-like"/>
    <property type="match status" value="1"/>
</dbReference>
<dbReference type="PROSITE" id="PS51077">
    <property type="entry name" value="HTH_ICLR"/>
    <property type="match status" value="1"/>
</dbReference>
<dbReference type="InterPro" id="IPR036388">
    <property type="entry name" value="WH-like_DNA-bd_sf"/>
</dbReference>
<dbReference type="AlphaFoldDB" id="A0AA35D9A1"/>
<dbReference type="PROSITE" id="PS51078">
    <property type="entry name" value="ICLR_ED"/>
    <property type="match status" value="1"/>
</dbReference>
<gene>
    <name evidence="6" type="primary">pobR_2</name>
    <name evidence="6" type="ORF">GHA_02965</name>
</gene>
<dbReference type="RefSeq" id="WP_234687590.1">
    <property type="nucleotide sequence ID" value="NZ_CAHPRW010000053.1"/>
</dbReference>
<evidence type="ECO:0000256" key="1">
    <source>
        <dbReference type="ARBA" id="ARBA00023015"/>
    </source>
</evidence>
<dbReference type="PANTHER" id="PTHR30136">
    <property type="entry name" value="HELIX-TURN-HELIX TRANSCRIPTIONAL REGULATOR, ICLR FAMILY"/>
    <property type="match status" value="1"/>
</dbReference>
<keyword evidence="1" id="KW-0805">Transcription regulation</keyword>
<dbReference type="SMART" id="SM00346">
    <property type="entry name" value="HTH_ICLR"/>
    <property type="match status" value="1"/>
</dbReference>
<keyword evidence="3" id="KW-0804">Transcription</keyword>
<evidence type="ECO:0000259" key="4">
    <source>
        <dbReference type="PROSITE" id="PS51077"/>
    </source>
</evidence>
<comment type="caution">
    <text evidence="6">The sequence shown here is derived from an EMBL/GenBank/DDBJ whole genome shotgun (WGS) entry which is preliminary data.</text>
</comment>
<dbReference type="InterPro" id="IPR014757">
    <property type="entry name" value="Tscrpt_reg_IclR_C"/>
</dbReference>
<dbReference type="InterPro" id="IPR029016">
    <property type="entry name" value="GAF-like_dom_sf"/>
</dbReference>
<proteinExistence type="predicted"/>
<dbReference type="SUPFAM" id="SSF46785">
    <property type="entry name" value="Winged helix' DNA-binding domain"/>
    <property type="match status" value="1"/>
</dbReference>
<evidence type="ECO:0000256" key="3">
    <source>
        <dbReference type="ARBA" id="ARBA00023163"/>
    </source>
</evidence>
<dbReference type="InterPro" id="IPR036390">
    <property type="entry name" value="WH_DNA-bd_sf"/>
</dbReference>
<evidence type="ECO:0000259" key="5">
    <source>
        <dbReference type="PROSITE" id="PS51078"/>
    </source>
</evidence>
<dbReference type="Gene3D" id="1.10.10.10">
    <property type="entry name" value="Winged helix-like DNA-binding domain superfamily/Winged helix DNA-binding domain"/>
    <property type="match status" value="1"/>
</dbReference>
<dbReference type="GO" id="GO:0045893">
    <property type="term" value="P:positive regulation of DNA-templated transcription"/>
    <property type="evidence" value="ECO:0007669"/>
    <property type="project" value="InterPro"/>
</dbReference>
<dbReference type="InterPro" id="IPR005471">
    <property type="entry name" value="Tscrpt_reg_IclR_N"/>
</dbReference>
<dbReference type="GO" id="GO:0046278">
    <property type="term" value="P:3,4-dihydroxybenzoate metabolic process"/>
    <property type="evidence" value="ECO:0007669"/>
    <property type="project" value="InterPro"/>
</dbReference>
<dbReference type="EMBL" id="CAHPSC010000051">
    <property type="protein sequence ID" value="CAB5703413.1"/>
    <property type="molecule type" value="Genomic_DNA"/>
</dbReference>
<feature type="domain" description="IclR-ED" evidence="5">
    <location>
        <begin position="95"/>
        <end position="279"/>
    </location>
</feature>
<dbReference type="Pfam" id="PF09339">
    <property type="entry name" value="HTH_IclR"/>
    <property type="match status" value="1"/>
</dbReference>
<dbReference type="Proteomes" id="UP000834458">
    <property type="component" value="Unassembled WGS sequence"/>
</dbReference>
<accession>A0AA35D9A1</accession>
<dbReference type="InterPro" id="IPR050707">
    <property type="entry name" value="HTH_MetabolicPath_Reg"/>
</dbReference>
<feature type="domain" description="HTH iclR-type" evidence="4">
    <location>
        <begin position="33"/>
        <end position="94"/>
    </location>
</feature>
<dbReference type="NCBIfam" id="TIGR02431">
    <property type="entry name" value="pcaR_pcaU"/>
    <property type="match status" value="1"/>
</dbReference>
<evidence type="ECO:0000256" key="2">
    <source>
        <dbReference type="ARBA" id="ARBA00023125"/>
    </source>
</evidence>
<evidence type="ECO:0000313" key="6">
    <source>
        <dbReference type="EMBL" id="CAB5703413.1"/>
    </source>
</evidence>
<dbReference type="PANTHER" id="PTHR30136:SF34">
    <property type="entry name" value="TRANSCRIPTIONAL REGULATOR"/>
    <property type="match status" value="1"/>
</dbReference>
<dbReference type="GO" id="GO:0003677">
    <property type="term" value="F:DNA binding"/>
    <property type="evidence" value="ECO:0007669"/>
    <property type="project" value="UniProtKB-KW"/>
</dbReference>
<keyword evidence="2" id="KW-0238">DNA-binding</keyword>
<dbReference type="InterPro" id="IPR012794">
    <property type="entry name" value="PcaR_PcaU"/>
</dbReference>
<dbReference type="Gene3D" id="3.30.450.40">
    <property type="match status" value="1"/>
</dbReference>
<sequence length="282" mass="30514">MNGIVTKSAVETTSGKTLDAHEEAEKKPGDTYVQSFARGLEVIRSFSADRPVQTLSEVAAQTGLTRAGARRILLTLQTLGYVACADGKHFELTPRILDLGFAYLSSQPLWNLAMPSMETLSEAVQESCSAGVLDGLEVVYVVRVHAHKIMSTNLGVGSRLPAFWTSMGRVLLAGLPQPQLLALLASCPREPFTRYTLTEDADLLAAIEVVRQQGWALINQELEEGLISVAAPLHNAQGQCVGAINVSGQANRTNAQEMQARIVPHLLRAAQTISLLMRTARR</sequence>
<evidence type="ECO:0000313" key="7">
    <source>
        <dbReference type="Proteomes" id="UP000834458"/>
    </source>
</evidence>